<dbReference type="EMBL" id="NRSZ01000556">
    <property type="protein sequence ID" value="PNY26418.1"/>
    <property type="molecule type" value="Genomic_DNA"/>
</dbReference>
<proteinExistence type="inferred from homology"/>
<dbReference type="GO" id="GO:0005524">
    <property type="term" value="F:ATP binding"/>
    <property type="evidence" value="ECO:0007669"/>
    <property type="project" value="UniProtKB-KW"/>
</dbReference>
<feature type="compositionally biased region" description="Basic and acidic residues" evidence="17">
    <location>
        <begin position="29"/>
        <end position="42"/>
    </location>
</feature>
<dbReference type="HAMAP" id="MF_00158">
    <property type="entry name" value="PanC"/>
    <property type="match status" value="1"/>
</dbReference>
<comment type="subcellular location">
    <subcellularLocation>
        <location evidence="1">Membrane</location>
        <topology evidence="1">Multi-pass membrane protein</topology>
    </subcellularLocation>
</comment>
<feature type="transmembrane region" description="Helical" evidence="18">
    <location>
        <begin position="149"/>
        <end position="174"/>
    </location>
</feature>
<dbReference type="SUPFAM" id="SSF52374">
    <property type="entry name" value="Nucleotidylyl transferase"/>
    <property type="match status" value="1"/>
</dbReference>
<keyword evidence="12 18" id="KW-1133">Transmembrane helix</keyword>
<name>A0A2K3QFU0_9HYPO</name>
<feature type="transmembrane region" description="Helical" evidence="18">
    <location>
        <begin position="57"/>
        <end position="82"/>
    </location>
</feature>
<organism evidence="20 21">
    <name type="scientific">Tolypocladium capitatum</name>
    <dbReference type="NCBI Taxonomy" id="45235"/>
    <lineage>
        <taxon>Eukaryota</taxon>
        <taxon>Fungi</taxon>
        <taxon>Dikarya</taxon>
        <taxon>Ascomycota</taxon>
        <taxon>Pezizomycotina</taxon>
        <taxon>Sordariomycetes</taxon>
        <taxon>Hypocreomycetidae</taxon>
        <taxon>Hypocreales</taxon>
        <taxon>Ophiocordycipitaceae</taxon>
        <taxon>Tolypocladium</taxon>
    </lineage>
</organism>
<dbReference type="Proteomes" id="UP000236621">
    <property type="component" value="Unassembled WGS sequence"/>
</dbReference>
<keyword evidence="11" id="KW-0067">ATP-binding</keyword>
<evidence type="ECO:0000256" key="18">
    <source>
        <dbReference type="SAM" id="Phobius"/>
    </source>
</evidence>
<dbReference type="Gene3D" id="1.20.1250.20">
    <property type="entry name" value="MFS general substrate transporter like domains"/>
    <property type="match status" value="1"/>
</dbReference>
<keyword evidence="13 18" id="KW-0472">Membrane</keyword>
<dbReference type="EC" id="6.3.2.1" evidence="4"/>
<dbReference type="FunFam" id="3.30.1300.10:FF:000002">
    <property type="entry name" value="Pantoate--beta-alanine ligase"/>
    <property type="match status" value="1"/>
</dbReference>
<reference evidence="20 21" key="1">
    <citation type="submission" date="2017-08" db="EMBL/GenBank/DDBJ databases">
        <title>Harnessing the power of phylogenomics to disentangle the directionality and signatures of interkingdom host jumping in the parasitic fungal genus Tolypocladium.</title>
        <authorList>
            <person name="Quandt C.A."/>
            <person name="Patterson W."/>
            <person name="Spatafora J.W."/>
        </authorList>
    </citation>
    <scope>NUCLEOTIDE SEQUENCE [LARGE SCALE GENOMIC DNA]</scope>
    <source>
        <strain evidence="20 21">CBS 113982</strain>
    </source>
</reference>
<gene>
    <name evidence="20" type="ORF">TCAP_03653</name>
</gene>
<dbReference type="OrthoDB" id="10021397at2759"/>
<comment type="caution">
    <text evidence="20">The sequence shown here is derived from an EMBL/GenBank/DDBJ whole genome shotgun (WGS) entry which is preliminary data.</text>
</comment>
<evidence type="ECO:0000313" key="20">
    <source>
        <dbReference type="EMBL" id="PNY26418.1"/>
    </source>
</evidence>
<dbReference type="PROSITE" id="PS50850">
    <property type="entry name" value="MFS"/>
    <property type="match status" value="1"/>
</dbReference>
<dbReference type="GO" id="GO:0015940">
    <property type="term" value="P:pantothenate biosynthetic process"/>
    <property type="evidence" value="ECO:0007669"/>
    <property type="project" value="UniProtKB-UniPathway"/>
</dbReference>
<dbReference type="NCBIfam" id="TIGR00018">
    <property type="entry name" value="panC"/>
    <property type="match status" value="1"/>
</dbReference>
<evidence type="ECO:0000256" key="14">
    <source>
        <dbReference type="ARBA" id="ARBA00029902"/>
    </source>
</evidence>
<evidence type="ECO:0000256" key="16">
    <source>
        <dbReference type="ARBA" id="ARBA00048258"/>
    </source>
</evidence>
<protein>
    <recommendedName>
        <fullName evidence="5">Pantoate--beta-alanine ligase</fullName>
        <ecNumber evidence="4">6.3.2.1</ecNumber>
    </recommendedName>
    <alternativeName>
        <fullName evidence="15">Pantoate-activating enzyme</fullName>
    </alternativeName>
    <alternativeName>
        <fullName evidence="14">Pantothenate synthetase</fullName>
    </alternativeName>
</protein>
<feature type="transmembrane region" description="Helical" evidence="18">
    <location>
        <begin position="124"/>
        <end position="143"/>
    </location>
</feature>
<dbReference type="InterPro" id="IPR036259">
    <property type="entry name" value="MFS_trans_sf"/>
</dbReference>
<feature type="transmembrane region" description="Helical" evidence="18">
    <location>
        <begin position="359"/>
        <end position="382"/>
    </location>
</feature>
<dbReference type="InterPro" id="IPR011701">
    <property type="entry name" value="MFS"/>
</dbReference>
<dbReference type="SUPFAM" id="SSF103473">
    <property type="entry name" value="MFS general substrate transporter"/>
    <property type="match status" value="1"/>
</dbReference>
<feature type="transmembrane region" description="Helical" evidence="18">
    <location>
        <begin position="279"/>
        <end position="302"/>
    </location>
</feature>
<comment type="catalytic activity">
    <reaction evidence="16">
        <text>(R)-pantoate + beta-alanine + ATP = (R)-pantothenate + AMP + diphosphate + H(+)</text>
        <dbReference type="Rhea" id="RHEA:10912"/>
        <dbReference type="ChEBI" id="CHEBI:15378"/>
        <dbReference type="ChEBI" id="CHEBI:15980"/>
        <dbReference type="ChEBI" id="CHEBI:29032"/>
        <dbReference type="ChEBI" id="CHEBI:30616"/>
        <dbReference type="ChEBI" id="CHEBI:33019"/>
        <dbReference type="ChEBI" id="CHEBI:57966"/>
        <dbReference type="ChEBI" id="CHEBI:456215"/>
        <dbReference type="EC" id="6.3.2.1"/>
    </reaction>
</comment>
<keyword evidence="9 18" id="KW-0812">Transmembrane</keyword>
<dbReference type="CDD" id="cd00560">
    <property type="entry name" value="PanC"/>
    <property type="match status" value="1"/>
</dbReference>
<dbReference type="GO" id="GO:0004592">
    <property type="term" value="F:pantoate-beta-alanine ligase activity"/>
    <property type="evidence" value="ECO:0007669"/>
    <property type="project" value="UniProtKB-EC"/>
</dbReference>
<evidence type="ECO:0000256" key="4">
    <source>
        <dbReference type="ARBA" id="ARBA00012219"/>
    </source>
</evidence>
<evidence type="ECO:0000256" key="5">
    <source>
        <dbReference type="ARBA" id="ARBA00015647"/>
    </source>
</evidence>
<dbReference type="InterPro" id="IPR020846">
    <property type="entry name" value="MFS_dom"/>
</dbReference>
<keyword evidence="21" id="KW-1185">Reference proteome</keyword>
<feature type="transmembrane region" description="Helical" evidence="18">
    <location>
        <begin position="255"/>
        <end position="273"/>
    </location>
</feature>
<evidence type="ECO:0000313" key="21">
    <source>
        <dbReference type="Proteomes" id="UP000236621"/>
    </source>
</evidence>
<dbReference type="Pfam" id="PF07690">
    <property type="entry name" value="MFS_1"/>
    <property type="match status" value="1"/>
</dbReference>
<evidence type="ECO:0000256" key="3">
    <source>
        <dbReference type="ARBA" id="ARBA00009256"/>
    </source>
</evidence>
<evidence type="ECO:0000256" key="17">
    <source>
        <dbReference type="SAM" id="MobiDB-lite"/>
    </source>
</evidence>
<dbReference type="STRING" id="45235.A0A2K3QFU0"/>
<evidence type="ECO:0000256" key="2">
    <source>
        <dbReference type="ARBA" id="ARBA00004990"/>
    </source>
</evidence>
<dbReference type="Pfam" id="PF02569">
    <property type="entry name" value="Pantoate_ligase"/>
    <property type="match status" value="1"/>
</dbReference>
<evidence type="ECO:0000256" key="11">
    <source>
        <dbReference type="ARBA" id="ARBA00022840"/>
    </source>
</evidence>
<dbReference type="FunFam" id="1.20.1250.20:FF:000196">
    <property type="entry name" value="MFS toxin efflux pump (AflT)"/>
    <property type="match status" value="1"/>
</dbReference>
<dbReference type="Gene3D" id="3.40.50.620">
    <property type="entry name" value="HUPs"/>
    <property type="match status" value="1"/>
</dbReference>
<dbReference type="InterPro" id="IPR042176">
    <property type="entry name" value="Pantoate_ligase_C"/>
</dbReference>
<dbReference type="FunFam" id="1.20.1720.10:FF:000012">
    <property type="entry name" value="MFS toxin efflux pump (AflT)"/>
    <property type="match status" value="1"/>
</dbReference>
<evidence type="ECO:0000256" key="6">
    <source>
        <dbReference type="ARBA" id="ARBA00022448"/>
    </source>
</evidence>
<feature type="domain" description="Major facilitator superfamily (MFS) profile" evidence="19">
    <location>
        <begin position="59"/>
        <end position="547"/>
    </location>
</feature>
<evidence type="ECO:0000256" key="10">
    <source>
        <dbReference type="ARBA" id="ARBA00022741"/>
    </source>
</evidence>
<dbReference type="CDD" id="cd17502">
    <property type="entry name" value="MFS_Azr1_MDR_like"/>
    <property type="match status" value="1"/>
</dbReference>
<dbReference type="InterPro" id="IPR014729">
    <property type="entry name" value="Rossmann-like_a/b/a_fold"/>
</dbReference>
<evidence type="ECO:0000256" key="13">
    <source>
        <dbReference type="ARBA" id="ARBA00023136"/>
    </source>
</evidence>
<keyword evidence="6" id="KW-0813">Transport</keyword>
<feature type="region of interest" description="Disordered" evidence="17">
    <location>
        <begin position="1"/>
        <end position="42"/>
    </location>
</feature>
<evidence type="ECO:0000256" key="9">
    <source>
        <dbReference type="ARBA" id="ARBA00022692"/>
    </source>
</evidence>
<dbReference type="FunFam" id="3.40.50.620:FF:000013">
    <property type="entry name" value="Pantothenate synthetase"/>
    <property type="match status" value="1"/>
</dbReference>
<dbReference type="UniPathway" id="UPA00028">
    <property type="reaction ID" value="UER00005"/>
</dbReference>
<feature type="transmembrane region" description="Helical" evidence="18">
    <location>
        <begin position="419"/>
        <end position="442"/>
    </location>
</feature>
<feature type="transmembrane region" description="Helical" evidence="18">
    <location>
        <begin position="523"/>
        <end position="541"/>
    </location>
</feature>
<dbReference type="PANTHER" id="PTHR23501:SF177">
    <property type="entry name" value="MAJOR FACILITATOR SUPERFAMILY (MFS) PROFILE DOMAIN-CONTAINING PROTEIN-RELATED"/>
    <property type="match status" value="1"/>
</dbReference>
<dbReference type="GO" id="GO:0005886">
    <property type="term" value="C:plasma membrane"/>
    <property type="evidence" value="ECO:0007669"/>
    <property type="project" value="TreeGrafter"/>
</dbReference>
<evidence type="ECO:0000256" key="7">
    <source>
        <dbReference type="ARBA" id="ARBA00022598"/>
    </source>
</evidence>
<feature type="transmembrane region" description="Helical" evidence="18">
    <location>
        <begin position="389"/>
        <end position="407"/>
    </location>
</feature>
<feature type="transmembrane region" description="Helical" evidence="18">
    <location>
        <begin position="454"/>
        <end position="474"/>
    </location>
</feature>
<keyword evidence="7" id="KW-0436">Ligase</keyword>
<evidence type="ECO:0000256" key="12">
    <source>
        <dbReference type="ARBA" id="ARBA00022989"/>
    </source>
</evidence>
<evidence type="ECO:0000259" key="19">
    <source>
        <dbReference type="PROSITE" id="PS50850"/>
    </source>
</evidence>
<sequence length="1006" mass="108275">MAPTTTTTGLEVPRHTDWAVSSSSTLTGEDEKHQGKPAEGLSRKLSEDEYPSGIKMAFIAVALVLSVFLFSLDMTIVATAIPKITDEFKGIDKVGWYGAVYFMTVGAVQPMWGKIYKYFPLKTSFLVGIFIFELGSVICGAAPTAEAFIAGRAITGLGAAGLGAGAYTIIAFSVPPRKRPAYTGILGASFGIASVLGPLIGGTFTDKVSWRWCFYINLPIGGIAALVILISFQAPRKAVPEKAPLLEKLRQMDPLGVVLVMGAIISYILALQYGGVAHAWNSSIVVGLLVGCVAIVFAWVGLQWYQGERSMIPPRLIMERTNFVMSACVSFLAGAFFMAIYYIPIYFQSVHGISPTLSGVYVLPLIVAVTFSTIASGAFISATGNYQPMLIGGAALATIGAGLLYLLDVNTSTGHWIGYQIVAGAGWGASFQIPMIAVQGSVLPQDLAMGTGMLLFFQCIGGAIFVSGAQSAFINHMVPYVLDRVPDINQASLILTGATEIRHAFPIEQQPIVIDGYMAGLKVVFAIAIACSGMAALLGLGTKWKKLKQESIAAGGCRVSCKEELLLTQRGSHDSRTCHERPQNSAAVTITRTGFCRGIAPRQSRQWLPLPLYPPDPHLHLLLYNPGAQFLTTMLWHPVRASAAAPRASRAPSLMLSRALRTAAETIPSTPIRVLRAVDALRRWRKPHMVNYRSVGLVPTMGALHDGHLALIRAAARENHHVVVSIYVNPAQFGIREDLASYPATWDTDTAALARLDRELADDGAYLGRISAVFAPTTKDMYPSGFPGQEVDSKGSFVTITPVGEVLEGASRPTFFRGVATVCMKLFNIVQPDRVYFGQKDVQQTVVIRRMVQDLMVPTDVVVCPTEREPDGLALSSRNVYLGTRRRRVGIVLNSALRAAEVAYRAGKSDRASILGAARKVCDTVLRAQTESTPDQRAFFEIDYISLADPDTLEEADVVDPSRGAVISGAIKMLPLEQALEGEDVGHAGGPAVRLIDNIILQPRAT</sequence>
<dbReference type="PANTHER" id="PTHR23501">
    <property type="entry name" value="MAJOR FACILITATOR SUPERFAMILY"/>
    <property type="match status" value="1"/>
</dbReference>
<feature type="transmembrane region" description="Helical" evidence="18">
    <location>
        <begin position="214"/>
        <end position="234"/>
    </location>
</feature>
<accession>A0A2K3QFU0</accession>
<dbReference type="Gene3D" id="3.30.1300.10">
    <property type="entry name" value="Pantoate-beta-alanine ligase, C-terminal domain"/>
    <property type="match status" value="1"/>
</dbReference>
<evidence type="ECO:0000256" key="15">
    <source>
        <dbReference type="ARBA" id="ARBA00032806"/>
    </source>
</evidence>
<dbReference type="InterPro" id="IPR003721">
    <property type="entry name" value="Pantoate_ligase"/>
</dbReference>
<comment type="pathway">
    <text evidence="2">Cofactor biosynthesis; (R)-pantothenate biosynthesis; (R)-pantothenate from (R)-pantoate and beta-alanine: step 1/1.</text>
</comment>
<keyword evidence="8" id="KW-0566">Pantothenate biosynthesis</keyword>
<dbReference type="AlphaFoldDB" id="A0A2K3QFU0"/>
<feature type="transmembrane region" description="Helical" evidence="18">
    <location>
        <begin position="323"/>
        <end position="347"/>
    </location>
</feature>
<evidence type="ECO:0000256" key="1">
    <source>
        <dbReference type="ARBA" id="ARBA00004141"/>
    </source>
</evidence>
<dbReference type="GO" id="GO:0022857">
    <property type="term" value="F:transmembrane transporter activity"/>
    <property type="evidence" value="ECO:0007669"/>
    <property type="project" value="InterPro"/>
</dbReference>
<keyword evidence="10" id="KW-0547">Nucleotide-binding</keyword>
<feature type="transmembrane region" description="Helical" evidence="18">
    <location>
        <begin position="181"/>
        <end position="202"/>
    </location>
</feature>
<evidence type="ECO:0000256" key="8">
    <source>
        <dbReference type="ARBA" id="ARBA00022655"/>
    </source>
</evidence>
<comment type="similarity">
    <text evidence="3">Belongs to the pantothenate synthetase family.</text>
</comment>
<feature type="transmembrane region" description="Helical" evidence="18">
    <location>
        <begin position="94"/>
        <end position="112"/>
    </location>
</feature>
<dbReference type="Gene3D" id="1.20.1720.10">
    <property type="entry name" value="Multidrug resistance protein D"/>
    <property type="match status" value="1"/>
</dbReference>